<dbReference type="Proteomes" id="UP000243515">
    <property type="component" value="Unassembled WGS sequence"/>
</dbReference>
<dbReference type="PANTHER" id="PTHR15830">
    <property type="entry name" value="TELOMERE LENGTH REGULATION PROTEIN TEL2 FAMILY MEMBER"/>
    <property type="match status" value="1"/>
</dbReference>
<dbReference type="OrthoDB" id="10258062at2759"/>
<evidence type="ECO:0000313" key="5">
    <source>
        <dbReference type="Proteomes" id="UP000243515"/>
    </source>
</evidence>
<gene>
    <name evidence="4" type="ORF">Egran_01398</name>
</gene>
<dbReference type="InterPro" id="IPR019337">
    <property type="entry name" value="Telomere_length_regulation_dom"/>
</dbReference>
<accession>A0A232M349</accession>
<dbReference type="AlphaFoldDB" id="A0A232M349"/>
<dbReference type="InterPro" id="IPR051970">
    <property type="entry name" value="TEL2_Regulation"/>
</dbReference>
<dbReference type="EMBL" id="NPHW01002735">
    <property type="protein sequence ID" value="OXV10840.1"/>
    <property type="molecule type" value="Genomic_DNA"/>
</dbReference>
<dbReference type="PANTHER" id="PTHR15830:SF10">
    <property type="entry name" value="TELOMERE LENGTH REGULATION PROTEIN TEL2 HOMOLOG"/>
    <property type="match status" value="1"/>
</dbReference>
<comment type="similarity">
    <text evidence="1">Belongs to the TEL2 family.</text>
</comment>
<evidence type="ECO:0000313" key="4">
    <source>
        <dbReference type="EMBL" id="OXV10840.1"/>
    </source>
</evidence>
<feature type="region of interest" description="Disordered" evidence="2">
    <location>
        <begin position="802"/>
        <end position="824"/>
    </location>
</feature>
<dbReference type="GO" id="GO:0042162">
    <property type="term" value="F:telomeric DNA binding"/>
    <property type="evidence" value="ECO:0007669"/>
    <property type="project" value="TreeGrafter"/>
</dbReference>
<feature type="domain" description="Telomere length regulation protein conserved" evidence="3">
    <location>
        <begin position="611"/>
        <end position="722"/>
    </location>
</feature>
<comment type="caution">
    <text evidence="4">The sequence shown here is derived from an EMBL/GenBank/DDBJ whole genome shotgun (WGS) entry which is preliminary data.</text>
</comment>
<dbReference type="GO" id="GO:0005829">
    <property type="term" value="C:cytosol"/>
    <property type="evidence" value="ECO:0007669"/>
    <property type="project" value="TreeGrafter"/>
</dbReference>
<dbReference type="Pfam" id="PF10193">
    <property type="entry name" value="Telomere_reg-2"/>
    <property type="match status" value="1"/>
</dbReference>
<name>A0A232M349_9EURO</name>
<dbReference type="Gene3D" id="1.25.40.720">
    <property type="entry name" value="Telomere length regulation protein 2, C-terminal domain"/>
    <property type="match status" value="2"/>
</dbReference>
<protein>
    <recommendedName>
        <fullName evidence="3">Telomere length regulation protein conserved domain-containing protein</fullName>
    </recommendedName>
</protein>
<evidence type="ECO:0000256" key="2">
    <source>
        <dbReference type="SAM" id="MobiDB-lite"/>
    </source>
</evidence>
<dbReference type="GO" id="GO:0051879">
    <property type="term" value="F:Hsp90 protein binding"/>
    <property type="evidence" value="ECO:0007669"/>
    <property type="project" value="TreeGrafter"/>
</dbReference>
<feature type="compositionally biased region" description="Basic and acidic residues" evidence="2">
    <location>
        <begin position="804"/>
        <end position="815"/>
    </location>
</feature>
<reference evidence="4 5" key="1">
    <citation type="journal article" date="2015" name="Environ. Microbiol.">
        <title>Metagenome sequence of Elaphomyces granulatus from sporocarp tissue reveals Ascomycota ectomycorrhizal fingerprints of genome expansion and a Proteobacteria-rich microbiome.</title>
        <authorList>
            <person name="Quandt C.A."/>
            <person name="Kohler A."/>
            <person name="Hesse C.N."/>
            <person name="Sharpton T.J."/>
            <person name="Martin F."/>
            <person name="Spatafora J.W."/>
        </authorList>
    </citation>
    <scope>NUCLEOTIDE SEQUENCE [LARGE SCALE GENOMIC DNA]</scope>
    <source>
        <strain evidence="4 5">OSC145934</strain>
    </source>
</reference>
<dbReference type="GO" id="GO:0051083">
    <property type="term" value="P:'de novo' cotranslational protein folding"/>
    <property type="evidence" value="ECO:0007669"/>
    <property type="project" value="TreeGrafter"/>
</dbReference>
<evidence type="ECO:0000259" key="3">
    <source>
        <dbReference type="Pfam" id="PF10193"/>
    </source>
</evidence>
<evidence type="ECO:0000256" key="1">
    <source>
        <dbReference type="ARBA" id="ARBA00006133"/>
    </source>
</evidence>
<dbReference type="InterPro" id="IPR038528">
    <property type="entry name" value="TEL2_C_sf"/>
</dbReference>
<feature type="region of interest" description="Disordered" evidence="2">
    <location>
        <begin position="577"/>
        <end position="605"/>
    </location>
</feature>
<keyword evidence="5" id="KW-1185">Reference proteome</keyword>
<proteinExistence type="inferred from homology"/>
<sequence>MDGMLTAMRTVTRHDQKLLGPTSEHDSAKNLGAASQSWINPDRSSPEYIIGLFKSNPSQEQLEEALLTLDFANKSPEKAFDIRLPTPATAQILHVLISVTIPDHWSIINLAQQGNRKTEQKLKATLLRCLFSVVGVSAVVAQLRTLIATFNSSSSTQNEGSGQKLIIRDTISFLSVLLKPKDTLMRLYTDIFTLYDNSIKKQIAWRELTSLFAAGRILSTAAEALALIKDQDHIEPLVWIGEGVSYASWLGHNLHNMMSKIDHNDGEAWKSAGLMTGRALSLGYTDQLVRELYTGLLGEADFLPRLTVLLSNLRASEQTSIFTSVLCDIERRYFPGQIFVEKAEEIKESDVINGVAALCANFISNSQVLESQLKDWLSTGQGGCIQSIGLRRALLATFSERKDSLMELFKKSLSSFGDKFYIKHTSLQFQEANTQVVLLAAGYLNRLDSSSVRDIGRSSIFLNAISNRLAASSAEARLLGMIVGMAISQLIEPAGSAMKFDLEEVESERAKWYLALVRAEDSIGSLEPLKVQNVENRISIKKNSKKLSSRLSPQDYPAASSHASKVISIEEIIDDDEREGDDLIPHEKPDTDASDSEDDPTLIRRSKPTAPVYIRDLVSCLRDTENMDRYHLGITTAPSLIRRKAAFGTEIIENAEGLALQILGLEDKYKLPSFHEHRLQSMIALLVVQPSKMGRWFSLAFFDADLSQAQRSTVLTALGLSARELAGYGDEDAKTIGLPALLDTAFPSKKLPADLQELYGAEESPVATLTKQLSQVSLQPLALDAADSLSGPNALKVRTFSSRMEVERKRQQREAQRKKKSTQQDLHKVLSEGYFYPLMGRFSIIMQSTSSSMSYNPFLTPHLLRLFLQTISLIISTLGPHTPTLPTLTEETLALLLSLHTTPVSTEPVVLPALMSLFLAVIDLNIASGTSGEERLVTEHAIHVIELREWTGEVFEKVSSIKGAGEEEQLKMLAAGIIIKLGEVIERYQGRLMGINVGFKY</sequence>
<organism evidence="4 5">
    <name type="scientific">Elaphomyces granulatus</name>
    <dbReference type="NCBI Taxonomy" id="519963"/>
    <lineage>
        <taxon>Eukaryota</taxon>
        <taxon>Fungi</taxon>
        <taxon>Dikarya</taxon>
        <taxon>Ascomycota</taxon>
        <taxon>Pezizomycotina</taxon>
        <taxon>Eurotiomycetes</taxon>
        <taxon>Eurotiomycetidae</taxon>
        <taxon>Eurotiales</taxon>
        <taxon>Elaphomycetaceae</taxon>
        <taxon>Elaphomyces</taxon>
    </lineage>
</organism>
<feature type="compositionally biased region" description="Basic and acidic residues" evidence="2">
    <location>
        <begin position="581"/>
        <end position="591"/>
    </location>
</feature>